<proteinExistence type="predicted"/>
<feature type="transmembrane region" description="Helical" evidence="2">
    <location>
        <begin position="96"/>
        <end position="117"/>
    </location>
</feature>
<keyword evidence="2" id="KW-0472">Membrane</keyword>
<evidence type="ECO:0000313" key="4">
    <source>
        <dbReference type="Proteomes" id="UP001345013"/>
    </source>
</evidence>
<feature type="transmembrane region" description="Helical" evidence="2">
    <location>
        <begin position="253"/>
        <end position="272"/>
    </location>
</feature>
<dbReference type="PANTHER" id="PTHR35184:SF1">
    <property type="entry name" value="INTEGRAL MEMBRANE PROTEIN"/>
    <property type="match status" value="1"/>
</dbReference>
<evidence type="ECO:0000256" key="2">
    <source>
        <dbReference type="SAM" id="Phobius"/>
    </source>
</evidence>
<feature type="transmembrane region" description="Helical" evidence="2">
    <location>
        <begin position="216"/>
        <end position="233"/>
    </location>
</feature>
<reference evidence="3 4" key="1">
    <citation type="submission" date="2023-08" db="EMBL/GenBank/DDBJ databases">
        <title>Black Yeasts Isolated from many extreme environments.</title>
        <authorList>
            <person name="Coleine C."/>
            <person name="Stajich J.E."/>
            <person name="Selbmann L."/>
        </authorList>
    </citation>
    <scope>NUCLEOTIDE SEQUENCE [LARGE SCALE GENOMIC DNA]</scope>
    <source>
        <strain evidence="3 4">CCFEE 5885</strain>
    </source>
</reference>
<feature type="compositionally biased region" description="Basic and acidic residues" evidence="1">
    <location>
        <begin position="300"/>
        <end position="313"/>
    </location>
</feature>
<keyword evidence="4" id="KW-1185">Reference proteome</keyword>
<dbReference type="PANTHER" id="PTHR35184">
    <property type="entry name" value="YALI0C10208P"/>
    <property type="match status" value="1"/>
</dbReference>
<comment type="caution">
    <text evidence="3">The sequence shown here is derived from an EMBL/GenBank/DDBJ whole genome shotgun (WGS) entry which is preliminary data.</text>
</comment>
<dbReference type="EMBL" id="JAVRRG010000232">
    <property type="protein sequence ID" value="KAK5075949.1"/>
    <property type="molecule type" value="Genomic_DNA"/>
</dbReference>
<sequence>MSQQAGPPYASPFAVVGGTPTSSLDVPVCSVFLAVYLGFALTNMTIYQLNTRKRHITFRPSLLLFGFSMARVLTMVLRIIWAEHSDNLRLMIASNIFTNAGILVIFILNLLLAQRILRAEQPHLGWSKALRTPCKALYALTGGVLVMIITAAVLSFYTRNTRTLKACRDIQLAATTYLFVFTTLPIFHVATAHVLPKSAAREPFGRQDTGVAMKEIVVTVASLLSIVGIGFKVGTAYTLPRLRSDPAWYHSKAAFYCFNFVLEIMVLAVLTFSRIDRLFWVPDGSKGPGDYTRLAQGSTGREKGVGLESLDKA</sequence>
<feature type="transmembrane region" description="Helical" evidence="2">
    <location>
        <begin position="62"/>
        <end position="81"/>
    </location>
</feature>
<evidence type="ECO:0000313" key="3">
    <source>
        <dbReference type="EMBL" id="KAK5075949.1"/>
    </source>
</evidence>
<gene>
    <name evidence="3" type="primary">mrpl16_2</name>
    <name evidence="3" type="ORF">LTR24_009738</name>
</gene>
<feature type="transmembrane region" description="Helical" evidence="2">
    <location>
        <begin position="31"/>
        <end position="50"/>
    </location>
</feature>
<feature type="transmembrane region" description="Helical" evidence="2">
    <location>
        <begin position="177"/>
        <end position="195"/>
    </location>
</feature>
<evidence type="ECO:0000256" key="1">
    <source>
        <dbReference type="SAM" id="MobiDB-lite"/>
    </source>
</evidence>
<keyword evidence="3" id="KW-0689">Ribosomal protein</keyword>
<accession>A0ABR0JW68</accession>
<keyword evidence="2" id="KW-1133">Transmembrane helix</keyword>
<dbReference type="Proteomes" id="UP001345013">
    <property type="component" value="Unassembled WGS sequence"/>
</dbReference>
<feature type="transmembrane region" description="Helical" evidence="2">
    <location>
        <begin position="137"/>
        <end position="157"/>
    </location>
</feature>
<protein>
    <submittedName>
        <fullName evidence="3">39S ribosomal protein L16, mitochondrial</fullName>
    </submittedName>
</protein>
<keyword evidence="3" id="KW-0687">Ribonucleoprotein</keyword>
<name>A0ABR0JW68_9EURO</name>
<keyword evidence="2" id="KW-0812">Transmembrane</keyword>
<feature type="region of interest" description="Disordered" evidence="1">
    <location>
        <begin position="291"/>
        <end position="313"/>
    </location>
</feature>
<organism evidence="3 4">
    <name type="scientific">Lithohypha guttulata</name>
    <dbReference type="NCBI Taxonomy" id="1690604"/>
    <lineage>
        <taxon>Eukaryota</taxon>
        <taxon>Fungi</taxon>
        <taxon>Dikarya</taxon>
        <taxon>Ascomycota</taxon>
        <taxon>Pezizomycotina</taxon>
        <taxon>Eurotiomycetes</taxon>
        <taxon>Chaetothyriomycetidae</taxon>
        <taxon>Chaetothyriales</taxon>
        <taxon>Trichomeriaceae</taxon>
        <taxon>Lithohypha</taxon>
    </lineage>
</organism>
<dbReference type="GO" id="GO:0005840">
    <property type="term" value="C:ribosome"/>
    <property type="evidence" value="ECO:0007669"/>
    <property type="project" value="UniProtKB-KW"/>
</dbReference>